<name>A0AAV7MXR1_PLEWA</name>
<accession>A0AAV7MXR1</accession>
<comment type="caution">
    <text evidence="2">The sequence shown here is derived from an EMBL/GenBank/DDBJ whole genome shotgun (WGS) entry which is preliminary data.</text>
</comment>
<sequence>MWPPLRTPMSGATEALQSPGGRRRPAPRGAASGSPPRPREAGPTSRATLQLPLLQRGEAADIRRSPTLSSLGQLRPGRRILQIGPPPEQSLTECRPSCR</sequence>
<gene>
    <name evidence="2" type="ORF">NDU88_005498</name>
</gene>
<dbReference type="Proteomes" id="UP001066276">
    <property type="component" value="Chromosome 9"/>
</dbReference>
<feature type="region of interest" description="Disordered" evidence="1">
    <location>
        <begin position="1"/>
        <end position="99"/>
    </location>
</feature>
<evidence type="ECO:0000313" key="3">
    <source>
        <dbReference type="Proteomes" id="UP001066276"/>
    </source>
</evidence>
<proteinExistence type="predicted"/>
<keyword evidence="3" id="KW-1185">Reference proteome</keyword>
<reference evidence="2" key="1">
    <citation type="journal article" date="2022" name="bioRxiv">
        <title>Sequencing and chromosome-scale assembly of the giantPleurodeles waltlgenome.</title>
        <authorList>
            <person name="Brown T."/>
            <person name="Elewa A."/>
            <person name="Iarovenko S."/>
            <person name="Subramanian E."/>
            <person name="Araus A.J."/>
            <person name="Petzold A."/>
            <person name="Susuki M."/>
            <person name="Suzuki K.-i.T."/>
            <person name="Hayashi T."/>
            <person name="Toyoda A."/>
            <person name="Oliveira C."/>
            <person name="Osipova E."/>
            <person name="Leigh N.D."/>
            <person name="Simon A."/>
            <person name="Yun M.H."/>
        </authorList>
    </citation>
    <scope>NUCLEOTIDE SEQUENCE</scope>
    <source>
        <strain evidence="2">20211129_DDA</strain>
        <tissue evidence="2">Liver</tissue>
    </source>
</reference>
<protein>
    <submittedName>
        <fullName evidence="2">Uncharacterized protein</fullName>
    </submittedName>
</protein>
<dbReference type="EMBL" id="JANPWB010000013">
    <property type="protein sequence ID" value="KAJ1108116.1"/>
    <property type="molecule type" value="Genomic_DNA"/>
</dbReference>
<organism evidence="2 3">
    <name type="scientific">Pleurodeles waltl</name>
    <name type="common">Iberian ribbed newt</name>
    <dbReference type="NCBI Taxonomy" id="8319"/>
    <lineage>
        <taxon>Eukaryota</taxon>
        <taxon>Metazoa</taxon>
        <taxon>Chordata</taxon>
        <taxon>Craniata</taxon>
        <taxon>Vertebrata</taxon>
        <taxon>Euteleostomi</taxon>
        <taxon>Amphibia</taxon>
        <taxon>Batrachia</taxon>
        <taxon>Caudata</taxon>
        <taxon>Salamandroidea</taxon>
        <taxon>Salamandridae</taxon>
        <taxon>Pleurodelinae</taxon>
        <taxon>Pleurodeles</taxon>
    </lineage>
</organism>
<dbReference type="AlphaFoldDB" id="A0AAV7MXR1"/>
<evidence type="ECO:0000313" key="2">
    <source>
        <dbReference type="EMBL" id="KAJ1108116.1"/>
    </source>
</evidence>
<evidence type="ECO:0000256" key="1">
    <source>
        <dbReference type="SAM" id="MobiDB-lite"/>
    </source>
</evidence>